<dbReference type="Proteomes" id="UP000198528">
    <property type="component" value="Unassembled WGS sequence"/>
</dbReference>
<accession>A0A1G6M482</accession>
<dbReference type="GO" id="GO:0000976">
    <property type="term" value="F:transcription cis-regulatory region binding"/>
    <property type="evidence" value="ECO:0007669"/>
    <property type="project" value="TreeGrafter"/>
</dbReference>
<dbReference type="RefSeq" id="WP_090847121.1">
    <property type="nucleotide sequence ID" value="NZ_FMZL01000018.1"/>
</dbReference>
<dbReference type="Pfam" id="PF00356">
    <property type="entry name" value="LacI"/>
    <property type="match status" value="1"/>
</dbReference>
<dbReference type="InterPro" id="IPR046335">
    <property type="entry name" value="LacI/GalR-like_sensor"/>
</dbReference>
<proteinExistence type="predicted"/>
<evidence type="ECO:0000313" key="5">
    <source>
        <dbReference type="EMBL" id="SDC49766.1"/>
    </source>
</evidence>
<dbReference type="InterPro" id="IPR010982">
    <property type="entry name" value="Lambda_DNA-bd_dom_sf"/>
</dbReference>
<dbReference type="Gene3D" id="3.40.50.2300">
    <property type="match status" value="2"/>
</dbReference>
<dbReference type="CDD" id="cd01392">
    <property type="entry name" value="HTH_LacI"/>
    <property type="match status" value="1"/>
</dbReference>
<sequence length="327" mass="35946">MDINSIAKLAGVSRATVSRYLNDGYVSAEKRKVIARVIKETGYVPSQQAQTLRTGKTNIVGVILPKVNSHAVSRMLAGMTLEFNDAHYQTLLANTNNNKETEVSYLQLFAEGNQVDGIILIATVLDQEHRRALDALRVPVVILGQDMEGYSSVFNDDYRSMLQLCRKVLPNSVHPAYIGVTQEDVSAGQERRRGFLDACAELGLDVPADAMGTSPFSLDGGYECAESLMSRHPELDTFVCATDVIAFGALTCAREYGRRVPEDVQVTGVGDSDLTRVVTPSLTSIHHHYQTSGREAAKLLIEAMTSKDVVPREIRMSYGIMMRNSTR</sequence>
<dbReference type="InterPro" id="IPR028082">
    <property type="entry name" value="Peripla_BP_I"/>
</dbReference>
<keyword evidence="6" id="KW-1185">Reference proteome</keyword>
<reference evidence="6" key="1">
    <citation type="submission" date="2016-10" db="EMBL/GenBank/DDBJ databases">
        <authorList>
            <person name="Varghese N."/>
            <person name="Submissions S."/>
        </authorList>
    </citation>
    <scope>NUCLEOTIDE SEQUENCE [LARGE SCALE GENOMIC DNA]</scope>
    <source>
        <strain evidence="6">DSM 22619</strain>
    </source>
</reference>
<dbReference type="PANTHER" id="PTHR30146">
    <property type="entry name" value="LACI-RELATED TRANSCRIPTIONAL REPRESSOR"/>
    <property type="match status" value="1"/>
</dbReference>
<dbReference type="InterPro" id="IPR000843">
    <property type="entry name" value="HTH_LacI"/>
</dbReference>
<dbReference type="STRING" id="604330.SAMN04489857_0142"/>
<evidence type="ECO:0000256" key="3">
    <source>
        <dbReference type="ARBA" id="ARBA00023163"/>
    </source>
</evidence>
<dbReference type="Gene3D" id="1.10.260.40">
    <property type="entry name" value="lambda repressor-like DNA-binding domains"/>
    <property type="match status" value="1"/>
</dbReference>
<dbReference type="GO" id="GO:0003700">
    <property type="term" value="F:DNA-binding transcription factor activity"/>
    <property type="evidence" value="ECO:0007669"/>
    <property type="project" value="TreeGrafter"/>
</dbReference>
<dbReference type="PROSITE" id="PS50932">
    <property type="entry name" value="HTH_LACI_2"/>
    <property type="match status" value="1"/>
</dbReference>
<dbReference type="PANTHER" id="PTHR30146:SF146">
    <property type="entry name" value="HTH-TYPE TRANSCRIPTIONAL REGULATOR TRER"/>
    <property type="match status" value="1"/>
</dbReference>
<name>A0A1G6M482_9ACTN</name>
<keyword evidence="3" id="KW-0804">Transcription</keyword>
<keyword evidence="1" id="KW-0805">Transcription regulation</keyword>
<dbReference type="AlphaFoldDB" id="A0A1G6M482"/>
<evidence type="ECO:0000259" key="4">
    <source>
        <dbReference type="PROSITE" id="PS50932"/>
    </source>
</evidence>
<evidence type="ECO:0000256" key="1">
    <source>
        <dbReference type="ARBA" id="ARBA00023015"/>
    </source>
</evidence>
<feature type="domain" description="HTH lacI-type" evidence="4">
    <location>
        <begin position="1"/>
        <end position="54"/>
    </location>
</feature>
<evidence type="ECO:0000256" key="2">
    <source>
        <dbReference type="ARBA" id="ARBA00023125"/>
    </source>
</evidence>
<protein>
    <submittedName>
        <fullName evidence="5">Transcriptional regulator, LacI family</fullName>
    </submittedName>
</protein>
<dbReference type="EMBL" id="FMZL01000018">
    <property type="protein sequence ID" value="SDC49766.1"/>
    <property type="molecule type" value="Genomic_DNA"/>
</dbReference>
<organism evidence="5 6">
    <name type="scientific">Parafannyhessea umbonata</name>
    <dbReference type="NCBI Taxonomy" id="604330"/>
    <lineage>
        <taxon>Bacteria</taxon>
        <taxon>Bacillati</taxon>
        <taxon>Actinomycetota</taxon>
        <taxon>Coriobacteriia</taxon>
        <taxon>Coriobacteriales</taxon>
        <taxon>Atopobiaceae</taxon>
        <taxon>Parafannyhessea</taxon>
    </lineage>
</organism>
<dbReference type="Pfam" id="PF13377">
    <property type="entry name" value="Peripla_BP_3"/>
    <property type="match status" value="1"/>
</dbReference>
<keyword evidence="2" id="KW-0238">DNA-binding</keyword>
<evidence type="ECO:0000313" key="6">
    <source>
        <dbReference type="Proteomes" id="UP000198528"/>
    </source>
</evidence>
<dbReference type="SUPFAM" id="SSF47413">
    <property type="entry name" value="lambda repressor-like DNA-binding domains"/>
    <property type="match status" value="1"/>
</dbReference>
<dbReference type="SMART" id="SM00354">
    <property type="entry name" value="HTH_LACI"/>
    <property type="match status" value="1"/>
</dbReference>
<dbReference type="CDD" id="cd01542">
    <property type="entry name" value="PBP1_TreR-like"/>
    <property type="match status" value="1"/>
</dbReference>
<gene>
    <name evidence="5" type="ORF">SAMN04487824_11810</name>
</gene>
<dbReference type="SUPFAM" id="SSF53822">
    <property type="entry name" value="Periplasmic binding protein-like I"/>
    <property type="match status" value="1"/>
</dbReference>